<evidence type="ECO:0000256" key="9">
    <source>
        <dbReference type="RuleBase" id="RU361157"/>
    </source>
</evidence>
<comment type="similarity">
    <text evidence="2 9">Belongs to the ABC-2 integral membrane protein family.</text>
</comment>
<accession>A0ABX8B1B7</accession>
<feature type="domain" description="ABC transmembrane type-2" evidence="10">
    <location>
        <begin position="67"/>
        <end position="287"/>
    </location>
</feature>
<gene>
    <name evidence="11" type="ORF">J8C05_07875</name>
</gene>
<keyword evidence="3 9" id="KW-0813">Transport</keyword>
<evidence type="ECO:0000256" key="4">
    <source>
        <dbReference type="ARBA" id="ARBA00022475"/>
    </source>
</evidence>
<protein>
    <recommendedName>
        <fullName evidence="9">Transport permease protein</fullName>
    </recommendedName>
</protein>
<name>A0ABX8B1B7_9BACT</name>
<evidence type="ECO:0000256" key="8">
    <source>
        <dbReference type="ARBA" id="ARBA00023136"/>
    </source>
</evidence>
<evidence type="ECO:0000256" key="2">
    <source>
        <dbReference type="ARBA" id="ARBA00007783"/>
    </source>
</evidence>
<keyword evidence="6 9" id="KW-0812">Transmembrane</keyword>
<evidence type="ECO:0000259" key="10">
    <source>
        <dbReference type="PROSITE" id="PS51012"/>
    </source>
</evidence>
<keyword evidence="4 9" id="KW-1003">Cell membrane</keyword>
<sequence length="295" mass="32503">MESTAPLDKTASPDLAATPHAPASPVIRIEPTRGWVAVRLKELWDYRELLYFLVWRDVKVRYKQTVLGAAWALLQPLFTMLVFSIFFGRLAGIPSDGVPYPLFALAALIPWTFFANALGQSSNSLVNSAHLIAKVYFPRLVIPLASVLGGLVDLAVACSLFVPMLLYYGITPGWGLLWLPGFVLLAIVTALGVGLWASALNVEYRDVRHIIPFATQLWMFLTPVVYPGSLVPERWRLLYNLNPMSGVVDGFRWALLGAGAPPGLPLLASALASLTLLVTGAFYFRRMEKTFADRV</sequence>
<keyword evidence="12" id="KW-1185">Reference proteome</keyword>
<feature type="transmembrane region" description="Helical" evidence="9">
    <location>
        <begin position="100"/>
        <end position="119"/>
    </location>
</feature>
<dbReference type="Pfam" id="PF01061">
    <property type="entry name" value="ABC2_membrane"/>
    <property type="match status" value="1"/>
</dbReference>
<keyword evidence="5" id="KW-0997">Cell inner membrane</keyword>
<evidence type="ECO:0000256" key="3">
    <source>
        <dbReference type="ARBA" id="ARBA00022448"/>
    </source>
</evidence>
<feature type="transmembrane region" description="Helical" evidence="9">
    <location>
        <begin position="66"/>
        <end position="88"/>
    </location>
</feature>
<dbReference type="PROSITE" id="PS51012">
    <property type="entry name" value="ABC_TM2"/>
    <property type="match status" value="1"/>
</dbReference>
<feature type="transmembrane region" description="Helical" evidence="9">
    <location>
        <begin position="140"/>
        <end position="170"/>
    </location>
</feature>
<evidence type="ECO:0000256" key="6">
    <source>
        <dbReference type="ARBA" id="ARBA00022692"/>
    </source>
</evidence>
<organism evidence="11 12">
    <name type="scientific">Chloracidobacterium sp. N</name>
    <dbReference type="NCBI Taxonomy" id="2821540"/>
    <lineage>
        <taxon>Bacteria</taxon>
        <taxon>Pseudomonadati</taxon>
        <taxon>Acidobacteriota</taxon>
        <taxon>Terriglobia</taxon>
        <taxon>Terriglobales</taxon>
        <taxon>Acidobacteriaceae</taxon>
        <taxon>Chloracidobacterium</taxon>
        <taxon>Chloracidobacterium aggregatum</taxon>
    </lineage>
</organism>
<evidence type="ECO:0000313" key="11">
    <source>
        <dbReference type="EMBL" id="QUV93291.1"/>
    </source>
</evidence>
<feature type="transmembrane region" description="Helical" evidence="9">
    <location>
        <begin position="263"/>
        <end position="284"/>
    </location>
</feature>
<dbReference type="PANTHER" id="PTHR30413:SF8">
    <property type="entry name" value="TRANSPORT PERMEASE PROTEIN"/>
    <property type="match status" value="1"/>
</dbReference>
<dbReference type="InterPro" id="IPR013525">
    <property type="entry name" value="ABC2_TM"/>
</dbReference>
<keyword evidence="7 9" id="KW-1133">Transmembrane helix</keyword>
<feature type="transmembrane region" description="Helical" evidence="9">
    <location>
        <begin position="176"/>
        <end position="198"/>
    </location>
</feature>
<proteinExistence type="inferred from homology"/>
<evidence type="ECO:0000313" key="12">
    <source>
        <dbReference type="Proteomes" id="UP000677668"/>
    </source>
</evidence>
<dbReference type="Proteomes" id="UP000677668">
    <property type="component" value="Chromosome 1"/>
</dbReference>
<evidence type="ECO:0000256" key="5">
    <source>
        <dbReference type="ARBA" id="ARBA00022519"/>
    </source>
</evidence>
<keyword evidence="8 9" id="KW-0472">Membrane</keyword>
<dbReference type="RefSeq" id="WP_211421684.1">
    <property type="nucleotide sequence ID" value="NZ_CP072642.1"/>
</dbReference>
<reference evidence="11 12" key="1">
    <citation type="submission" date="2021-03" db="EMBL/GenBank/DDBJ databases">
        <title>Genomic and phenotypic characterization of Chloracidobacterium isolates provides evidence for multiple species.</title>
        <authorList>
            <person name="Saini M.K."/>
            <person name="Costas A.M.G."/>
            <person name="Tank M."/>
            <person name="Bryant D.A."/>
        </authorList>
    </citation>
    <scope>NUCLEOTIDE SEQUENCE [LARGE SCALE GENOMIC DNA]</scope>
    <source>
        <strain evidence="11 12">N</strain>
    </source>
</reference>
<dbReference type="InterPro" id="IPR047817">
    <property type="entry name" value="ABC2_TM_bact-type"/>
</dbReference>
<dbReference type="PANTHER" id="PTHR30413">
    <property type="entry name" value="INNER MEMBRANE TRANSPORT PERMEASE"/>
    <property type="match status" value="1"/>
</dbReference>
<evidence type="ECO:0000256" key="1">
    <source>
        <dbReference type="ARBA" id="ARBA00004429"/>
    </source>
</evidence>
<comment type="subcellular location">
    <subcellularLocation>
        <location evidence="1">Cell inner membrane</location>
        <topology evidence="1">Multi-pass membrane protein</topology>
    </subcellularLocation>
    <subcellularLocation>
        <location evidence="9">Cell membrane</location>
        <topology evidence="9">Multi-pass membrane protein</topology>
    </subcellularLocation>
</comment>
<evidence type="ECO:0000256" key="7">
    <source>
        <dbReference type="ARBA" id="ARBA00022989"/>
    </source>
</evidence>
<feature type="transmembrane region" description="Helical" evidence="9">
    <location>
        <begin position="210"/>
        <end position="229"/>
    </location>
</feature>
<dbReference type="EMBL" id="CP072642">
    <property type="protein sequence ID" value="QUV93291.1"/>
    <property type="molecule type" value="Genomic_DNA"/>
</dbReference>